<dbReference type="OrthoDB" id="1652165at2"/>
<gene>
    <name evidence="2" type="ORF">Q766_07625</name>
</gene>
<feature type="domain" description="DUF7948" evidence="1">
    <location>
        <begin position="41"/>
        <end position="180"/>
    </location>
</feature>
<name>A0A0A2MQE7_9FLAO</name>
<dbReference type="AlphaFoldDB" id="A0A0A2MQE7"/>
<evidence type="ECO:0000259" key="1">
    <source>
        <dbReference type="Pfam" id="PF25778"/>
    </source>
</evidence>
<keyword evidence="3" id="KW-1185">Reference proteome</keyword>
<organism evidence="2 3">
    <name type="scientific">Flavobacterium subsaxonicum WB 4.1-42 = DSM 21790</name>
    <dbReference type="NCBI Taxonomy" id="1121898"/>
    <lineage>
        <taxon>Bacteria</taxon>
        <taxon>Pseudomonadati</taxon>
        <taxon>Bacteroidota</taxon>
        <taxon>Flavobacteriia</taxon>
        <taxon>Flavobacteriales</taxon>
        <taxon>Flavobacteriaceae</taxon>
        <taxon>Flavobacterium</taxon>
    </lineage>
</organism>
<dbReference type="Proteomes" id="UP000030111">
    <property type="component" value="Unassembled WGS sequence"/>
</dbReference>
<proteinExistence type="predicted"/>
<accession>A0A0A2MQE7</accession>
<dbReference type="RefSeq" id="WP_026991626.1">
    <property type="nucleotide sequence ID" value="NZ_JRLY01000004.1"/>
</dbReference>
<evidence type="ECO:0000313" key="3">
    <source>
        <dbReference type="Proteomes" id="UP000030111"/>
    </source>
</evidence>
<protein>
    <recommendedName>
        <fullName evidence="1">DUF7948 domain-containing protein</fullName>
    </recommendedName>
</protein>
<evidence type="ECO:0000313" key="2">
    <source>
        <dbReference type="EMBL" id="KGO93796.1"/>
    </source>
</evidence>
<reference evidence="2 3" key="1">
    <citation type="submission" date="2013-09" db="EMBL/GenBank/DDBJ databases">
        <authorList>
            <person name="Zeng Z."/>
            <person name="Chen C."/>
        </authorList>
    </citation>
    <scope>NUCLEOTIDE SEQUENCE [LARGE SCALE GENOMIC DNA]</scope>
    <source>
        <strain evidence="2 3">WB 4.1-42</strain>
    </source>
</reference>
<dbReference type="Pfam" id="PF25778">
    <property type="entry name" value="DUF7948"/>
    <property type="match status" value="1"/>
</dbReference>
<comment type="caution">
    <text evidence="2">The sequence shown here is derived from an EMBL/GenBank/DDBJ whole genome shotgun (WGS) entry which is preliminary data.</text>
</comment>
<sequence length="185" mass="20584">MTLKTTQNFFLVIIFLASASSLKAQKYGDVKAKYSDKPLLFMENRGQIVDRNGGSHPEVLFSAAGSGTRIWLKATGIDYQFNKKSYRFTGSQADINEIPLSAASQKFSVALQNSNPNPVVITENQSDYIENYYLPHCPQGILGVKSYNKIVFKAVYPKIDWVVYSNGAFMEYDFIVHPGGGSFAN</sequence>
<dbReference type="STRING" id="1121898.GCA_000422725_00134"/>
<dbReference type="EMBL" id="JRLY01000004">
    <property type="protein sequence ID" value="KGO93796.1"/>
    <property type="molecule type" value="Genomic_DNA"/>
</dbReference>
<dbReference type="InterPro" id="IPR057708">
    <property type="entry name" value="DUF7948"/>
</dbReference>